<evidence type="ECO:0000313" key="3">
    <source>
        <dbReference type="Proteomes" id="UP000315283"/>
    </source>
</evidence>
<dbReference type="InterPro" id="IPR005519">
    <property type="entry name" value="Acid_phosphat_B-like"/>
</dbReference>
<dbReference type="InterPro" id="IPR036412">
    <property type="entry name" value="HAD-like_sf"/>
</dbReference>
<dbReference type="PIRSF" id="PIRSF019271">
    <property type="entry name" value="Acid_Ptase_C"/>
    <property type="match status" value="1"/>
</dbReference>
<sequence length="277" mass="31673">MKSLAQIFFILVFTLTNSIWSSEDDKSFQEQSLLAVLYAQTSAEFSANNIQTYNNAKLALDRALVDTSWTAALEQDGSYQDKMPAIILDVDETVLDNSAFQARTIIEGLSYPNGWVEYVKEENSTLVSGVKDFLLFAKEKGVKVFYVTNRIHILEKATKNNIKALGLPFDDDTDVLLMRDENGWTRDKTSRRTLVAKDHRILLLIGDQLTDFIGADESYVFHSERKKIADKYSDMWGTKWFVITNPMYGRWEYSIYDNKSPESEEAAEAIRINSLRP</sequence>
<dbReference type="PANTHER" id="PTHR31284">
    <property type="entry name" value="ACID PHOSPHATASE-LIKE PROTEIN"/>
    <property type="match status" value="1"/>
</dbReference>
<dbReference type="PANTHER" id="PTHR31284:SF10">
    <property type="entry name" value="ACID PHOSPHATASE-LIKE PROTEIN"/>
    <property type="match status" value="1"/>
</dbReference>
<dbReference type="SUPFAM" id="SSF56784">
    <property type="entry name" value="HAD-like"/>
    <property type="match status" value="1"/>
</dbReference>
<protein>
    <recommendedName>
        <fullName evidence="4">5'-nucleotidase, lipoprotein e(P4) family</fullName>
    </recommendedName>
</protein>
<dbReference type="InterPro" id="IPR006423">
    <property type="entry name" value="Lipo_e_P4"/>
</dbReference>
<evidence type="ECO:0000313" key="2">
    <source>
        <dbReference type="EMBL" id="RZO28091.1"/>
    </source>
</evidence>
<dbReference type="Proteomes" id="UP000315283">
    <property type="component" value="Unassembled WGS sequence"/>
</dbReference>
<gene>
    <name evidence="2" type="ORF">EVA97_03235</name>
</gene>
<evidence type="ECO:0008006" key="4">
    <source>
        <dbReference type="Google" id="ProtNLM"/>
    </source>
</evidence>
<name>A0A520N3M4_9GAMM</name>
<comment type="caution">
    <text evidence="2">The sequence shown here is derived from an EMBL/GenBank/DDBJ whole genome shotgun (WGS) entry which is preliminary data.</text>
</comment>
<dbReference type="SFLD" id="SFLDS00003">
    <property type="entry name" value="Haloacid_Dehalogenase"/>
    <property type="match status" value="1"/>
</dbReference>
<proteinExistence type="predicted"/>
<organism evidence="2 3">
    <name type="scientific">SAR86 cluster bacterium</name>
    <dbReference type="NCBI Taxonomy" id="2030880"/>
    <lineage>
        <taxon>Bacteria</taxon>
        <taxon>Pseudomonadati</taxon>
        <taxon>Pseudomonadota</taxon>
        <taxon>Gammaproteobacteria</taxon>
        <taxon>SAR86 cluster</taxon>
    </lineage>
</organism>
<dbReference type="Gene3D" id="3.40.50.1000">
    <property type="entry name" value="HAD superfamily/HAD-like"/>
    <property type="match status" value="1"/>
</dbReference>
<dbReference type="EMBL" id="SHBJ01000019">
    <property type="protein sequence ID" value="RZO28091.1"/>
    <property type="molecule type" value="Genomic_DNA"/>
</dbReference>
<dbReference type="SFLD" id="SFLDG01125">
    <property type="entry name" value="C1.1:_Acid_Phosphatase_Like"/>
    <property type="match status" value="1"/>
</dbReference>
<evidence type="ECO:0000256" key="1">
    <source>
        <dbReference type="ARBA" id="ARBA00022729"/>
    </source>
</evidence>
<reference evidence="2 3" key="1">
    <citation type="submission" date="2019-02" db="EMBL/GenBank/DDBJ databases">
        <title>Prokaryotic population dynamics and viral predation in marine succession experiment using metagenomics: the confinement effect.</title>
        <authorList>
            <person name="Haro-Moreno J.M."/>
            <person name="Rodriguez-Valera F."/>
            <person name="Lopez-Perez M."/>
        </authorList>
    </citation>
    <scope>NUCLEOTIDE SEQUENCE [LARGE SCALE GENOMIC DNA]</scope>
    <source>
        <strain evidence="2">MED-G164</strain>
    </source>
</reference>
<dbReference type="InterPro" id="IPR023214">
    <property type="entry name" value="HAD_sf"/>
</dbReference>
<dbReference type="GO" id="GO:0009279">
    <property type="term" value="C:cell outer membrane"/>
    <property type="evidence" value="ECO:0007669"/>
    <property type="project" value="InterPro"/>
</dbReference>
<keyword evidence="1" id="KW-0732">Signal</keyword>
<dbReference type="AlphaFoldDB" id="A0A520N3M4"/>
<dbReference type="Pfam" id="PF03767">
    <property type="entry name" value="Acid_phosphat_B"/>
    <property type="match status" value="1"/>
</dbReference>
<accession>A0A520N3M4</accession>